<gene>
    <name evidence="2" type="ORF">DRJ31_08615</name>
</gene>
<feature type="domain" description="MoaB/Mog" evidence="1">
    <location>
        <begin position="11"/>
        <end position="185"/>
    </location>
</feature>
<evidence type="ECO:0000259" key="1">
    <source>
        <dbReference type="SMART" id="SM00852"/>
    </source>
</evidence>
<proteinExistence type="predicted"/>
<dbReference type="PANTHER" id="PTHR13939:SF0">
    <property type="entry name" value="NMN AMIDOHYDROLASE-LIKE PROTEIN YFAY"/>
    <property type="match status" value="1"/>
</dbReference>
<accession>A0A497ELE1</accession>
<dbReference type="InterPro" id="IPR001453">
    <property type="entry name" value="MoaB/Mog_dom"/>
</dbReference>
<dbReference type="InterPro" id="IPR036425">
    <property type="entry name" value="MoaB/Mog-like_dom_sf"/>
</dbReference>
<dbReference type="Proteomes" id="UP000278475">
    <property type="component" value="Unassembled WGS sequence"/>
</dbReference>
<organism evidence="2 3">
    <name type="scientific">Thermoproteota archaeon</name>
    <dbReference type="NCBI Taxonomy" id="2056631"/>
    <lineage>
        <taxon>Archaea</taxon>
        <taxon>Thermoproteota</taxon>
    </lineage>
</organism>
<evidence type="ECO:0000313" key="3">
    <source>
        <dbReference type="Proteomes" id="UP000278475"/>
    </source>
</evidence>
<dbReference type="EMBL" id="QMQV01000117">
    <property type="protein sequence ID" value="RLE47605.1"/>
    <property type="molecule type" value="Genomic_DNA"/>
</dbReference>
<dbReference type="SMART" id="SM00852">
    <property type="entry name" value="MoCF_biosynth"/>
    <property type="match status" value="1"/>
</dbReference>
<reference evidence="2 3" key="1">
    <citation type="submission" date="2018-06" db="EMBL/GenBank/DDBJ databases">
        <title>Extensive metabolic versatility and redundancy in microbially diverse, dynamic hydrothermal sediments.</title>
        <authorList>
            <person name="Dombrowski N."/>
            <person name="Teske A."/>
            <person name="Baker B.J."/>
        </authorList>
    </citation>
    <scope>NUCLEOTIDE SEQUENCE [LARGE SCALE GENOMIC DNA]</scope>
    <source>
        <strain evidence="2">B66_G16</strain>
    </source>
</reference>
<sequence>MVSRKLQTLFDIISIGYELLDGRVLNTNAKWLGEQISGMGGRVCRIIAVGDDVDEISAVIRDSIRRGVDWVITTGGLGPTYDDVTLQGVAKAVKRRLVLNKKAVEFIRKRYEELAARGVVDSPELTPSRLKMAMLPRGAKPLENDVGTAPGVLLRAGRTRIVCLPGVPSELEDIFLKRVKPILEKSIKKVAVSDRWIYLKGVPESTLAPKIDEIRARYPEVFIKSHPERREGVSLIRMYLKALAKRRESCEKILDRVERDLVKIIEDLGGAVIEPEEVRT</sequence>
<dbReference type="InterPro" id="IPR050101">
    <property type="entry name" value="CinA"/>
</dbReference>
<comment type="caution">
    <text evidence="2">The sequence shown here is derived from an EMBL/GenBank/DDBJ whole genome shotgun (WGS) entry which is preliminary data.</text>
</comment>
<dbReference type="PANTHER" id="PTHR13939">
    <property type="entry name" value="NICOTINAMIDE-NUCLEOTIDE AMIDOHYDROLASE PNCC"/>
    <property type="match status" value="1"/>
</dbReference>
<evidence type="ECO:0000313" key="2">
    <source>
        <dbReference type="EMBL" id="RLE47605.1"/>
    </source>
</evidence>
<dbReference type="AlphaFoldDB" id="A0A497ELE1"/>
<dbReference type="SUPFAM" id="SSF53218">
    <property type="entry name" value="Molybdenum cofactor biosynthesis proteins"/>
    <property type="match status" value="1"/>
</dbReference>
<name>A0A497ELE1_9CREN</name>
<protein>
    <recommendedName>
        <fullName evidence="1">MoaB/Mog domain-containing protein</fullName>
    </recommendedName>
</protein>
<dbReference type="Pfam" id="PF00994">
    <property type="entry name" value="MoCF_biosynth"/>
    <property type="match status" value="1"/>
</dbReference>
<dbReference type="Gene3D" id="3.40.980.10">
    <property type="entry name" value="MoaB/Mog-like domain"/>
    <property type="match status" value="1"/>
</dbReference>
<dbReference type="CDD" id="cd00885">
    <property type="entry name" value="cinA"/>
    <property type="match status" value="1"/>
</dbReference>